<keyword evidence="4 7" id="KW-0812">Transmembrane</keyword>
<dbReference type="Pfam" id="PF00528">
    <property type="entry name" value="BPD_transp_1"/>
    <property type="match status" value="1"/>
</dbReference>
<keyword evidence="6 7" id="KW-0472">Membrane</keyword>
<feature type="transmembrane region" description="Helical" evidence="7">
    <location>
        <begin position="252"/>
        <end position="272"/>
    </location>
</feature>
<dbReference type="PANTHER" id="PTHR43386:SF25">
    <property type="entry name" value="PEPTIDE ABC TRANSPORTER PERMEASE PROTEIN"/>
    <property type="match status" value="1"/>
</dbReference>
<dbReference type="InterPro" id="IPR035906">
    <property type="entry name" value="MetI-like_sf"/>
</dbReference>
<feature type="transmembrane region" description="Helical" evidence="7">
    <location>
        <begin position="94"/>
        <end position="113"/>
    </location>
</feature>
<dbReference type="EMBL" id="JAVHUY010000009">
    <property type="protein sequence ID" value="MDQ7905134.1"/>
    <property type="molecule type" value="Genomic_DNA"/>
</dbReference>
<comment type="caution">
    <text evidence="9">The sequence shown here is derived from an EMBL/GenBank/DDBJ whole genome shotgun (WGS) entry which is preliminary data.</text>
</comment>
<reference evidence="9 10" key="1">
    <citation type="submission" date="2023-08" db="EMBL/GenBank/DDBJ databases">
        <title>Phytohabitans sansha sp. nov., isolated from marine sediment.</title>
        <authorList>
            <person name="Zhao Y."/>
            <person name="Yi K."/>
        </authorList>
    </citation>
    <scope>NUCLEOTIDE SEQUENCE [LARGE SCALE GENOMIC DNA]</scope>
    <source>
        <strain evidence="9 10">ZYX-F-186</strain>
    </source>
</reference>
<evidence type="ECO:0000313" key="10">
    <source>
        <dbReference type="Proteomes" id="UP001230908"/>
    </source>
</evidence>
<dbReference type="Gene3D" id="1.10.3720.10">
    <property type="entry name" value="MetI-like"/>
    <property type="match status" value="1"/>
</dbReference>
<feature type="transmembrane region" description="Helical" evidence="7">
    <location>
        <begin position="23"/>
        <end position="42"/>
    </location>
</feature>
<keyword evidence="2 7" id="KW-0813">Transport</keyword>
<dbReference type="RefSeq" id="WP_308712408.1">
    <property type="nucleotide sequence ID" value="NZ_JAVHUY010000009.1"/>
</dbReference>
<sequence length="287" mass="29552">MSTAVLAPRRAWPRRALRAAVRLPGRATAVLFMLLVAAWAVLPGPLATHDPLRVVPADRLQPPSAAHLFGTDELGRDLYSRVVHGTALSLQSTLAAVLIGLALGSVLGLLAGFARGVVDAVVMRLVDVLLAVPSLLLSLVIVAALGPGTAKIACAVGIGSMPGFARVVRAEVLRVRASGYVEAATVVGARRFSIVLWHVVPNAAGPAIVLATTTIGTAMLAISSLGFLGFGAPPPAPEWGSLIAGGRGYLATAWWISLLPCLVVVLSVLAVNHLARTADRARVAGVP</sequence>
<evidence type="ECO:0000256" key="2">
    <source>
        <dbReference type="ARBA" id="ARBA00022448"/>
    </source>
</evidence>
<dbReference type="Proteomes" id="UP001230908">
    <property type="component" value="Unassembled WGS sequence"/>
</dbReference>
<comment type="similarity">
    <text evidence="7">Belongs to the binding-protein-dependent transport system permease family.</text>
</comment>
<evidence type="ECO:0000256" key="7">
    <source>
        <dbReference type="RuleBase" id="RU363032"/>
    </source>
</evidence>
<evidence type="ECO:0000259" key="8">
    <source>
        <dbReference type="PROSITE" id="PS50928"/>
    </source>
</evidence>
<evidence type="ECO:0000256" key="4">
    <source>
        <dbReference type="ARBA" id="ARBA00022692"/>
    </source>
</evidence>
<evidence type="ECO:0000256" key="6">
    <source>
        <dbReference type="ARBA" id="ARBA00023136"/>
    </source>
</evidence>
<dbReference type="SUPFAM" id="SSF161098">
    <property type="entry name" value="MetI-like"/>
    <property type="match status" value="1"/>
</dbReference>
<feature type="domain" description="ABC transmembrane type-1" evidence="8">
    <location>
        <begin position="86"/>
        <end position="275"/>
    </location>
</feature>
<comment type="subcellular location">
    <subcellularLocation>
        <location evidence="1 7">Cell membrane</location>
        <topology evidence="1 7">Multi-pass membrane protein</topology>
    </subcellularLocation>
</comment>
<keyword evidence="3" id="KW-1003">Cell membrane</keyword>
<evidence type="ECO:0000256" key="1">
    <source>
        <dbReference type="ARBA" id="ARBA00004651"/>
    </source>
</evidence>
<evidence type="ECO:0000313" key="9">
    <source>
        <dbReference type="EMBL" id="MDQ7905134.1"/>
    </source>
</evidence>
<gene>
    <name evidence="9" type="ORF">RB614_11435</name>
</gene>
<keyword evidence="5 7" id="KW-1133">Transmembrane helix</keyword>
<feature type="transmembrane region" description="Helical" evidence="7">
    <location>
        <begin position="207"/>
        <end position="232"/>
    </location>
</feature>
<protein>
    <submittedName>
        <fullName evidence="9">ABC transporter permease</fullName>
    </submittedName>
</protein>
<dbReference type="PANTHER" id="PTHR43386">
    <property type="entry name" value="OLIGOPEPTIDE TRANSPORT SYSTEM PERMEASE PROTEIN APPC"/>
    <property type="match status" value="1"/>
</dbReference>
<feature type="transmembrane region" description="Helical" evidence="7">
    <location>
        <begin position="150"/>
        <end position="168"/>
    </location>
</feature>
<dbReference type="InterPro" id="IPR000515">
    <property type="entry name" value="MetI-like"/>
</dbReference>
<dbReference type="CDD" id="cd06261">
    <property type="entry name" value="TM_PBP2"/>
    <property type="match status" value="1"/>
</dbReference>
<evidence type="ECO:0000256" key="5">
    <source>
        <dbReference type="ARBA" id="ARBA00022989"/>
    </source>
</evidence>
<proteinExistence type="inferred from homology"/>
<accession>A0ABU0ZDK0</accession>
<dbReference type="InterPro" id="IPR050366">
    <property type="entry name" value="BP-dependent_transpt_permease"/>
</dbReference>
<keyword evidence="10" id="KW-1185">Reference proteome</keyword>
<name>A0ABU0ZDK0_9ACTN</name>
<organism evidence="9 10">
    <name type="scientific">Phytohabitans maris</name>
    <dbReference type="NCBI Taxonomy" id="3071409"/>
    <lineage>
        <taxon>Bacteria</taxon>
        <taxon>Bacillati</taxon>
        <taxon>Actinomycetota</taxon>
        <taxon>Actinomycetes</taxon>
        <taxon>Micromonosporales</taxon>
        <taxon>Micromonosporaceae</taxon>
    </lineage>
</organism>
<evidence type="ECO:0000256" key="3">
    <source>
        <dbReference type="ARBA" id="ARBA00022475"/>
    </source>
</evidence>
<dbReference type="PROSITE" id="PS50928">
    <property type="entry name" value="ABC_TM1"/>
    <property type="match status" value="1"/>
</dbReference>
<feature type="transmembrane region" description="Helical" evidence="7">
    <location>
        <begin position="125"/>
        <end position="144"/>
    </location>
</feature>